<dbReference type="GeneID" id="77467311"/>
<sequence length="212" mass="24206">MTIPDINKIYPRTNDKQIVYLKNVITNPNIQVGEYTIYNDFYNDPLEFQKNNVLYHYPINGDKLIIGKFCSIACGAKFLMNCGNHTLHSLSTYTFPLFGEEWEHKMNVKDSWDNKGNITIGNDVWIGYEAVILSGVTIGDGAIIGTRAVVTKDVPPYAIVGGSPARVLKKRFSDDIIEKLLKIKWWNWPVEKIARSLEYIQSGNLFQLEKIE</sequence>
<dbReference type="SUPFAM" id="SSF51161">
    <property type="entry name" value="Trimeric LpxA-like enzymes"/>
    <property type="match status" value="1"/>
</dbReference>
<organism evidence="3 4">
    <name type="scientific">Fusobacterium varium ATCC 27725</name>
    <dbReference type="NCBI Taxonomy" id="469618"/>
    <lineage>
        <taxon>Bacteria</taxon>
        <taxon>Fusobacteriati</taxon>
        <taxon>Fusobacteriota</taxon>
        <taxon>Fusobacteriia</taxon>
        <taxon>Fusobacteriales</taxon>
        <taxon>Fusobacteriaceae</taxon>
        <taxon>Fusobacterium</taxon>
    </lineage>
</organism>
<protein>
    <submittedName>
        <fullName evidence="3">Antibiotic acetyltransferase</fullName>
    </submittedName>
</protein>
<dbReference type="InterPro" id="IPR011004">
    <property type="entry name" value="Trimer_LpxA-like_sf"/>
</dbReference>
<keyword evidence="1" id="KW-0808">Transferase</keyword>
<dbReference type="PANTHER" id="PTHR43300:SF11">
    <property type="entry name" value="ACETYLTRANSFERASE RV3034C-RELATED"/>
    <property type="match status" value="1"/>
</dbReference>
<gene>
    <name evidence="3" type="ORF">C4N18_04845</name>
</gene>
<proteinExistence type="predicted"/>
<dbReference type="CDD" id="cd03349">
    <property type="entry name" value="LbH_XAT"/>
    <property type="match status" value="1"/>
</dbReference>
<dbReference type="InterPro" id="IPR018357">
    <property type="entry name" value="Hexapep_transf_CS"/>
</dbReference>
<evidence type="ECO:0000256" key="1">
    <source>
        <dbReference type="ARBA" id="ARBA00022679"/>
    </source>
</evidence>
<dbReference type="PANTHER" id="PTHR43300">
    <property type="entry name" value="ACETYLTRANSFERASE"/>
    <property type="match status" value="1"/>
</dbReference>
<keyword evidence="2" id="KW-0677">Repeat</keyword>
<dbReference type="Proteomes" id="UP000241238">
    <property type="component" value="Chromosome"/>
</dbReference>
<dbReference type="PROSITE" id="PS00101">
    <property type="entry name" value="HEXAPEP_TRANSFERASES"/>
    <property type="match status" value="1"/>
</dbReference>
<dbReference type="InterPro" id="IPR001451">
    <property type="entry name" value="Hexapep"/>
</dbReference>
<evidence type="ECO:0000256" key="2">
    <source>
        <dbReference type="ARBA" id="ARBA00022737"/>
    </source>
</evidence>
<name>A0ABM6U2Q1_FUSVA</name>
<dbReference type="Gene3D" id="2.160.10.10">
    <property type="entry name" value="Hexapeptide repeat proteins"/>
    <property type="match status" value="1"/>
</dbReference>
<dbReference type="RefSeq" id="WP_005951759.1">
    <property type="nucleotide sequence ID" value="NZ_CP028103.1"/>
</dbReference>
<keyword evidence="4" id="KW-1185">Reference proteome</keyword>
<dbReference type="InterPro" id="IPR050179">
    <property type="entry name" value="Trans_hexapeptide_repeat"/>
</dbReference>
<reference evidence="4" key="1">
    <citation type="journal article" date="2018" name="MSphere">
        <title>Fusobacterium Genomics Using MinION and Illumina Sequencing Enables Genome Completion and Correction.</title>
        <authorList>
            <person name="Todd S.M."/>
            <person name="Settlage R.E."/>
            <person name="Lahmers K.K."/>
            <person name="Slade D.J."/>
        </authorList>
    </citation>
    <scope>NUCLEOTIDE SEQUENCE [LARGE SCALE GENOMIC DNA]</scope>
    <source>
        <strain evidence="4">ATCC 27725</strain>
    </source>
</reference>
<dbReference type="Pfam" id="PF00132">
    <property type="entry name" value="Hexapep"/>
    <property type="match status" value="1"/>
</dbReference>
<accession>A0ABM6U2Q1</accession>
<evidence type="ECO:0000313" key="4">
    <source>
        <dbReference type="Proteomes" id="UP000241238"/>
    </source>
</evidence>
<evidence type="ECO:0000313" key="3">
    <source>
        <dbReference type="EMBL" id="AVQ30580.1"/>
    </source>
</evidence>
<dbReference type="EMBL" id="CP028103">
    <property type="protein sequence ID" value="AVQ30580.1"/>
    <property type="molecule type" value="Genomic_DNA"/>
</dbReference>